<keyword evidence="4 5" id="KW-0732">Signal</keyword>
<sequence>MSISKLAAAAAATFVILGGVSACSGSESDGNGADNGGAENQAAELVEEGALPATIEHKFGETTVEEAPARVVTLGYTDQDAVLALGVTPVAVRYWDGMAPEGQAAGDWAADKITGEQPESYDAEDIEPEKVAAMRPDLIIATYSGIDQGTYDELSKIAPVIAQQGEFEDYQQPWDVTTAQIGAALGQPDKADELVNGVKDKMSGLAEKHPEWAGKSATIATYDGERLTAFASKDPRQQFFTALGFAATPEPDAAAGDKFYGEFSKEEARKINADVVVWDQLSYAPEGRATVENEPAFANLPAMENGNTLYLEDELEKAFGWQTVLSLDYVLDNIEGPLSAAVEGK</sequence>
<name>A0A173LKD6_9ACTN</name>
<dbReference type="Pfam" id="PF01497">
    <property type="entry name" value="Peripla_BP_2"/>
    <property type="match status" value="1"/>
</dbReference>
<comment type="similarity">
    <text evidence="2">Belongs to the bacterial solute-binding protein 8 family.</text>
</comment>
<keyword evidence="8" id="KW-1185">Reference proteome</keyword>
<dbReference type="Gene3D" id="3.40.50.1980">
    <property type="entry name" value="Nitrogenase molybdenum iron protein domain"/>
    <property type="match status" value="2"/>
</dbReference>
<dbReference type="PROSITE" id="PS51257">
    <property type="entry name" value="PROKAR_LIPOPROTEIN"/>
    <property type="match status" value="1"/>
</dbReference>
<dbReference type="InterPro" id="IPR051313">
    <property type="entry name" value="Bact_iron-sidero_bind"/>
</dbReference>
<reference evidence="7 8" key="1">
    <citation type="submission" date="2016-06" db="EMBL/GenBank/DDBJ databases">
        <title>Complete genome sequence of a saline-alkali tolerant type strain Dietzia timorensis ID05-A0528T.</title>
        <authorList>
            <person name="Wu X."/>
        </authorList>
    </citation>
    <scope>NUCLEOTIDE SEQUENCE [LARGE SCALE GENOMIC DNA]</scope>
    <source>
        <strain evidence="7 8">ID05-A0528</strain>
    </source>
</reference>
<evidence type="ECO:0000256" key="5">
    <source>
        <dbReference type="SAM" id="SignalP"/>
    </source>
</evidence>
<evidence type="ECO:0000256" key="4">
    <source>
        <dbReference type="ARBA" id="ARBA00022729"/>
    </source>
</evidence>
<gene>
    <name evidence="7" type="ORF">BJL86_1181</name>
</gene>
<organism evidence="7 8">
    <name type="scientific">Dietzia timorensis</name>
    <dbReference type="NCBI Taxonomy" id="499555"/>
    <lineage>
        <taxon>Bacteria</taxon>
        <taxon>Bacillati</taxon>
        <taxon>Actinomycetota</taxon>
        <taxon>Actinomycetes</taxon>
        <taxon>Mycobacteriales</taxon>
        <taxon>Dietziaceae</taxon>
        <taxon>Dietzia</taxon>
    </lineage>
</organism>
<dbReference type="Proteomes" id="UP000186104">
    <property type="component" value="Chromosome"/>
</dbReference>
<dbReference type="PANTHER" id="PTHR30532:SF24">
    <property type="entry name" value="FERRIC ENTEROBACTIN-BINDING PERIPLASMIC PROTEIN FEPB"/>
    <property type="match status" value="1"/>
</dbReference>
<dbReference type="EMBL" id="CP015961">
    <property type="protein sequence ID" value="ANI91968.1"/>
    <property type="molecule type" value="Genomic_DNA"/>
</dbReference>
<feature type="chain" id="PRO_5008008724" evidence="5">
    <location>
        <begin position="23"/>
        <end position="345"/>
    </location>
</feature>
<dbReference type="KEGG" id="dtm:BJL86_1181"/>
<dbReference type="SUPFAM" id="SSF53807">
    <property type="entry name" value="Helical backbone' metal receptor"/>
    <property type="match status" value="1"/>
</dbReference>
<accession>A0A173LKD6</accession>
<evidence type="ECO:0000256" key="1">
    <source>
        <dbReference type="ARBA" id="ARBA00004196"/>
    </source>
</evidence>
<dbReference type="OrthoDB" id="1846031at2"/>
<dbReference type="GO" id="GO:1901678">
    <property type="term" value="P:iron coordination entity transport"/>
    <property type="evidence" value="ECO:0007669"/>
    <property type="project" value="UniProtKB-ARBA"/>
</dbReference>
<dbReference type="GO" id="GO:0030288">
    <property type="term" value="C:outer membrane-bounded periplasmic space"/>
    <property type="evidence" value="ECO:0007669"/>
    <property type="project" value="TreeGrafter"/>
</dbReference>
<feature type="domain" description="Fe/B12 periplasmic-binding" evidence="6">
    <location>
        <begin position="70"/>
        <end position="342"/>
    </location>
</feature>
<feature type="signal peptide" evidence="5">
    <location>
        <begin position="1"/>
        <end position="22"/>
    </location>
</feature>
<protein>
    <submittedName>
        <fullName evidence="7">Fe(3+)-citrate-binding protein YfmC</fullName>
    </submittedName>
</protein>
<keyword evidence="3" id="KW-0813">Transport</keyword>
<comment type="subcellular location">
    <subcellularLocation>
        <location evidence="1">Cell envelope</location>
    </subcellularLocation>
</comment>
<dbReference type="InterPro" id="IPR002491">
    <property type="entry name" value="ABC_transptr_periplasmic_BD"/>
</dbReference>
<dbReference type="STRING" id="499555.BJL86_1181"/>
<evidence type="ECO:0000256" key="2">
    <source>
        <dbReference type="ARBA" id="ARBA00008814"/>
    </source>
</evidence>
<dbReference type="AlphaFoldDB" id="A0A173LKD6"/>
<dbReference type="PROSITE" id="PS50983">
    <property type="entry name" value="FE_B12_PBP"/>
    <property type="match status" value="1"/>
</dbReference>
<dbReference type="RefSeq" id="WP_067471417.1">
    <property type="nucleotide sequence ID" value="NZ_CP015961.1"/>
</dbReference>
<dbReference type="PANTHER" id="PTHR30532">
    <property type="entry name" value="IRON III DICITRATE-BINDING PERIPLASMIC PROTEIN"/>
    <property type="match status" value="1"/>
</dbReference>
<evidence type="ECO:0000256" key="3">
    <source>
        <dbReference type="ARBA" id="ARBA00022448"/>
    </source>
</evidence>
<evidence type="ECO:0000313" key="8">
    <source>
        <dbReference type="Proteomes" id="UP000186104"/>
    </source>
</evidence>
<evidence type="ECO:0000259" key="6">
    <source>
        <dbReference type="PROSITE" id="PS50983"/>
    </source>
</evidence>
<proteinExistence type="inferred from homology"/>
<evidence type="ECO:0000313" key="7">
    <source>
        <dbReference type="EMBL" id="ANI91968.1"/>
    </source>
</evidence>